<evidence type="ECO:0000256" key="15">
    <source>
        <dbReference type="ARBA" id="ARBA00047036"/>
    </source>
</evidence>
<dbReference type="GO" id="GO:0042729">
    <property type="term" value="C:DASH complex"/>
    <property type="evidence" value="ECO:0007669"/>
    <property type="project" value="InterPro"/>
</dbReference>
<dbReference type="GO" id="GO:1990758">
    <property type="term" value="P:mitotic sister chromatid biorientation"/>
    <property type="evidence" value="ECO:0007669"/>
    <property type="project" value="TreeGrafter"/>
</dbReference>
<keyword evidence="7" id="KW-0963">Cytoplasm</keyword>
<reference evidence="17 18" key="1">
    <citation type="submission" date="2017-12" db="EMBL/GenBank/DDBJ databases">
        <title>Genome Sequence of a Multidrug-Resistant Candida haemulonii Isolate from a Patient with Chronic Leg Ulcers in Israel.</title>
        <authorList>
            <person name="Chow N.A."/>
            <person name="Gade L."/>
            <person name="Batra D."/>
            <person name="Rowe L.A."/>
            <person name="Ben-Ami R."/>
            <person name="Loparev V.N."/>
            <person name="Litvintseva A.P."/>
        </authorList>
    </citation>
    <scope>NUCLEOTIDE SEQUENCE [LARGE SCALE GENOMIC DNA]</scope>
    <source>
        <strain evidence="17 18">B11899</strain>
    </source>
</reference>
<evidence type="ECO:0000256" key="14">
    <source>
        <dbReference type="ARBA" id="ARBA00030453"/>
    </source>
</evidence>
<accession>A0A2V1AQ14</accession>
<feature type="region of interest" description="Disordered" evidence="16">
    <location>
        <begin position="1"/>
        <end position="47"/>
    </location>
</feature>
<dbReference type="EMBL" id="PKFO01000003">
    <property type="protein sequence ID" value="PVH20317.1"/>
    <property type="molecule type" value="Genomic_DNA"/>
</dbReference>
<dbReference type="STRING" id="45357.A0A2V1AQ14"/>
<evidence type="ECO:0000256" key="8">
    <source>
        <dbReference type="ARBA" id="ARBA00022701"/>
    </source>
</evidence>
<dbReference type="AlphaFoldDB" id="A0A2V1AQ14"/>
<keyword evidence="9" id="KW-0159">Chromosome partition</keyword>
<keyword evidence="11" id="KW-0206">Cytoskeleton</keyword>
<feature type="compositionally biased region" description="Basic residues" evidence="16">
    <location>
        <begin position="9"/>
        <end position="23"/>
    </location>
</feature>
<evidence type="ECO:0000256" key="5">
    <source>
        <dbReference type="ARBA" id="ARBA00020497"/>
    </source>
</evidence>
<keyword evidence="12" id="KW-0539">Nucleus</keyword>
<evidence type="ECO:0000256" key="12">
    <source>
        <dbReference type="ARBA" id="ARBA00023242"/>
    </source>
</evidence>
<proteinExistence type="inferred from homology"/>
<evidence type="ECO:0000256" key="3">
    <source>
        <dbReference type="ARBA" id="ARBA00004629"/>
    </source>
</evidence>
<keyword evidence="6" id="KW-0158">Chromosome</keyword>
<evidence type="ECO:0000313" key="18">
    <source>
        <dbReference type="Proteomes" id="UP000244309"/>
    </source>
</evidence>
<dbReference type="Pfam" id="PF08653">
    <property type="entry name" value="DASH_Dam1"/>
    <property type="match status" value="1"/>
</dbReference>
<dbReference type="RefSeq" id="XP_025341257.1">
    <property type="nucleotide sequence ID" value="XM_025485792.1"/>
</dbReference>
<evidence type="ECO:0000256" key="10">
    <source>
        <dbReference type="ARBA" id="ARBA00022838"/>
    </source>
</evidence>
<evidence type="ECO:0000256" key="1">
    <source>
        <dbReference type="ARBA" id="ARBA00004123"/>
    </source>
</evidence>
<comment type="caution">
    <text evidence="17">The sequence shown here is derived from an EMBL/GenBank/DDBJ whole genome shotgun (WGS) entry which is preliminary data.</text>
</comment>
<feature type="compositionally biased region" description="Polar residues" evidence="16">
    <location>
        <begin position="194"/>
        <end position="234"/>
    </location>
</feature>
<gene>
    <name evidence="17" type="ORF">CXQ85_002104</name>
</gene>
<feature type="compositionally biased region" description="Polar residues" evidence="16">
    <location>
        <begin position="149"/>
        <end position="165"/>
    </location>
</feature>
<keyword evidence="18" id="KW-1185">Reference proteome</keyword>
<organism evidence="17 18">
    <name type="scientific">Candidozyma haemuli</name>
    <dbReference type="NCBI Taxonomy" id="45357"/>
    <lineage>
        <taxon>Eukaryota</taxon>
        <taxon>Fungi</taxon>
        <taxon>Dikarya</taxon>
        <taxon>Ascomycota</taxon>
        <taxon>Saccharomycotina</taxon>
        <taxon>Pichiomycetes</taxon>
        <taxon>Metschnikowiaceae</taxon>
        <taxon>Candidozyma</taxon>
    </lineage>
</organism>
<evidence type="ECO:0000256" key="9">
    <source>
        <dbReference type="ARBA" id="ARBA00022829"/>
    </source>
</evidence>
<sequence length="282" mass="31660">MSSRPNTPSHRRRESNRKSHRSSGLHLILPPSPNVHYPITESSPPLESDRNIERLENLADSIGQLKNNMTELSKIHEAVNSGFNEPFAGFLYGLFLTMFCNSFPGCPTYEQFESILVSRDNEQKVRDLQQRVNEAKQENVRLQRELAQTRPQRSTIASGSESARTPYSKARLQRSSLRKGLYPTPTKKRVTVAQDDTTTSESFVDTPANKTTASSKIPQPSSQVGTGPNLNQPSRYMRGLFDKTPSANIVGTSRRQGEKTPTNTAAKPSRRKPIPKQRPPFR</sequence>
<keyword evidence="8" id="KW-0493">Microtubule</keyword>
<evidence type="ECO:0000313" key="17">
    <source>
        <dbReference type="EMBL" id="PVH20317.1"/>
    </source>
</evidence>
<evidence type="ECO:0000256" key="7">
    <source>
        <dbReference type="ARBA" id="ARBA00022490"/>
    </source>
</evidence>
<evidence type="ECO:0000256" key="6">
    <source>
        <dbReference type="ARBA" id="ARBA00022454"/>
    </source>
</evidence>
<evidence type="ECO:0000256" key="13">
    <source>
        <dbReference type="ARBA" id="ARBA00023328"/>
    </source>
</evidence>
<evidence type="ECO:0000256" key="16">
    <source>
        <dbReference type="SAM" id="MobiDB-lite"/>
    </source>
</evidence>
<dbReference type="VEuPathDB" id="FungiDB:CXQ85_002104"/>
<keyword evidence="13" id="KW-0137">Centromere</keyword>
<feature type="region of interest" description="Disordered" evidence="16">
    <location>
        <begin position="144"/>
        <end position="282"/>
    </location>
</feature>
<evidence type="ECO:0000256" key="4">
    <source>
        <dbReference type="ARBA" id="ARBA00010073"/>
    </source>
</evidence>
<protein>
    <recommendedName>
        <fullName evidence="5">DASH complex subunit DAM1</fullName>
    </recommendedName>
    <alternativeName>
        <fullName evidence="14">Outer kinetochore protein DAM1</fullName>
    </alternativeName>
</protein>
<evidence type="ECO:0000256" key="2">
    <source>
        <dbReference type="ARBA" id="ARBA00004186"/>
    </source>
</evidence>
<dbReference type="OrthoDB" id="5586015at2759"/>
<name>A0A2V1AQ14_9ASCO</name>
<comment type="subunit">
    <text evidence="15">Component of the DASH complex consisting of ASK1, DAD1, DAD2, DAD3, DAD4, DAM1, DUO1, HSK3, SPC19 and SPC34, with a stoichiometry of one copy of each subunit per complex. Multiple DASH complexes oligomerize to form a ring that encircles spindle microtubules and organizes the rod-like NDC80 complexes of the outer kinetochore. DASH complex oligomerization strengthens microtubule attachments. Within the complex, DAM1 and DUO1 may form the microtubule connections. On cytoplasmic microtubules, DASH complexes appear to form patches instead of rings. Interacts with the outer kinetochore component NDC80; the interaction is direct.</text>
</comment>
<comment type="subcellular location">
    <subcellularLocation>
        <location evidence="3">Chromosome</location>
        <location evidence="3">Centromere</location>
        <location evidence="3">Kinetochore</location>
    </subcellularLocation>
    <subcellularLocation>
        <location evidence="2">Cytoplasm</location>
        <location evidence="2">Cytoskeleton</location>
        <location evidence="2">Spindle</location>
    </subcellularLocation>
    <subcellularLocation>
        <location evidence="1">Nucleus</location>
    </subcellularLocation>
</comment>
<dbReference type="PANTHER" id="PTHR28113:SF1">
    <property type="entry name" value="DASH COMPLEX SUBUNIT DAM1"/>
    <property type="match status" value="1"/>
</dbReference>
<dbReference type="GO" id="GO:1990537">
    <property type="term" value="C:mitotic spindle polar microtubule"/>
    <property type="evidence" value="ECO:0007669"/>
    <property type="project" value="TreeGrafter"/>
</dbReference>
<dbReference type="GO" id="GO:0044732">
    <property type="term" value="C:mitotic spindle pole body"/>
    <property type="evidence" value="ECO:0007669"/>
    <property type="project" value="TreeGrafter"/>
</dbReference>
<evidence type="ECO:0000256" key="11">
    <source>
        <dbReference type="ARBA" id="ARBA00023212"/>
    </source>
</evidence>
<dbReference type="InterPro" id="IPR013962">
    <property type="entry name" value="DASH_Dam1"/>
</dbReference>
<feature type="compositionally biased region" description="Basic residues" evidence="16">
    <location>
        <begin position="268"/>
        <end position="282"/>
    </location>
</feature>
<dbReference type="PANTHER" id="PTHR28113">
    <property type="entry name" value="DASH COMPLEX SUBUNIT DAM1"/>
    <property type="match status" value="1"/>
</dbReference>
<keyword evidence="10" id="KW-0995">Kinetochore</keyword>
<dbReference type="GeneID" id="37007435"/>
<feature type="compositionally biased region" description="Polar residues" evidence="16">
    <location>
        <begin position="245"/>
        <end position="266"/>
    </location>
</feature>
<comment type="similarity">
    <text evidence="4">Belongs to the DASH complex DAM1 family.</text>
</comment>
<dbReference type="Proteomes" id="UP000244309">
    <property type="component" value="Unassembled WGS sequence"/>
</dbReference>